<dbReference type="Pfam" id="PF00486">
    <property type="entry name" value="Trans_reg_C"/>
    <property type="match status" value="1"/>
</dbReference>
<evidence type="ECO:0000256" key="5">
    <source>
        <dbReference type="ARBA" id="ARBA00023015"/>
    </source>
</evidence>
<dbReference type="SUPFAM" id="SSF52172">
    <property type="entry name" value="CheY-like"/>
    <property type="match status" value="1"/>
</dbReference>
<evidence type="ECO:0000256" key="7">
    <source>
        <dbReference type="ARBA" id="ARBA00023163"/>
    </source>
</evidence>
<feature type="modified residue" description="4-aspartylphosphate" evidence="8">
    <location>
        <position position="56"/>
    </location>
</feature>
<dbReference type="FunFam" id="3.40.50.2300:FF:000021">
    <property type="entry name" value="Two-component system response regulator KdpE"/>
    <property type="match status" value="1"/>
</dbReference>
<evidence type="ECO:0000256" key="2">
    <source>
        <dbReference type="ARBA" id="ARBA00022490"/>
    </source>
</evidence>
<dbReference type="GO" id="GO:0042802">
    <property type="term" value="F:identical protein binding"/>
    <property type="evidence" value="ECO:0007669"/>
    <property type="project" value="UniProtKB-ARBA"/>
</dbReference>
<dbReference type="InterPro" id="IPR001867">
    <property type="entry name" value="OmpR/PhoB-type_DNA-bd"/>
</dbReference>
<protein>
    <submittedName>
        <fullName evidence="12">KDP operon transcriptional regulatory protein kdpE</fullName>
    </submittedName>
</protein>
<dbReference type="GO" id="GO:0032993">
    <property type="term" value="C:protein-DNA complex"/>
    <property type="evidence" value="ECO:0007669"/>
    <property type="project" value="TreeGrafter"/>
</dbReference>
<dbReference type="AlphaFoldDB" id="F4QMG7"/>
<evidence type="ECO:0000256" key="3">
    <source>
        <dbReference type="ARBA" id="ARBA00022553"/>
    </source>
</evidence>
<dbReference type="InterPro" id="IPR001789">
    <property type="entry name" value="Sig_transdc_resp-reg_receiver"/>
</dbReference>
<feature type="domain" description="OmpR/PhoB-type" evidence="11">
    <location>
        <begin position="130"/>
        <end position="229"/>
    </location>
</feature>
<evidence type="ECO:0000256" key="1">
    <source>
        <dbReference type="ARBA" id="ARBA00004496"/>
    </source>
</evidence>
<dbReference type="SMART" id="SM00862">
    <property type="entry name" value="Trans_reg_C"/>
    <property type="match status" value="1"/>
</dbReference>
<comment type="subcellular location">
    <subcellularLocation>
        <location evidence="1">Cytoplasm</location>
    </subcellularLocation>
</comment>
<dbReference type="PROSITE" id="PS51755">
    <property type="entry name" value="OMPR_PHOB"/>
    <property type="match status" value="1"/>
</dbReference>
<keyword evidence="7" id="KW-0804">Transcription</keyword>
<dbReference type="PANTHER" id="PTHR48111">
    <property type="entry name" value="REGULATOR OF RPOS"/>
    <property type="match status" value="1"/>
</dbReference>
<dbReference type="Gene3D" id="1.10.10.10">
    <property type="entry name" value="Winged helix-like DNA-binding domain superfamily/Winged helix DNA-binding domain"/>
    <property type="match status" value="1"/>
</dbReference>
<dbReference type="GO" id="GO:0005829">
    <property type="term" value="C:cytosol"/>
    <property type="evidence" value="ECO:0007669"/>
    <property type="project" value="TreeGrafter"/>
</dbReference>
<keyword evidence="2" id="KW-0963">Cytoplasm</keyword>
<evidence type="ECO:0000256" key="6">
    <source>
        <dbReference type="ARBA" id="ARBA00023125"/>
    </source>
</evidence>
<evidence type="ECO:0000259" key="11">
    <source>
        <dbReference type="PROSITE" id="PS51755"/>
    </source>
</evidence>
<dbReference type="eggNOG" id="COG0745">
    <property type="taxonomic scope" value="Bacteria"/>
</dbReference>
<dbReference type="PROSITE" id="PS50110">
    <property type="entry name" value="RESPONSE_REGULATORY"/>
    <property type="match status" value="1"/>
</dbReference>
<keyword evidence="4" id="KW-0902">Two-component regulatory system</keyword>
<evidence type="ECO:0000256" key="4">
    <source>
        <dbReference type="ARBA" id="ARBA00023012"/>
    </source>
</evidence>
<dbReference type="InterPro" id="IPR039420">
    <property type="entry name" value="WalR-like"/>
</dbReference>
<gene>
    <name evidence="12" type="ORF">ABI_28240</name>
</gene>
<dbReference type="STRING" id="715226.ABI_28240"/>
<sequence length="237" mass="26352">MNGLQPRILVIEDDPQIRKFLTITLTSHDYTVIPAETGREGVRLATSVKPDAILLDLGLPDMDGTEVISMVRSWSKMPILIVSARDHEDDKIKAFDMGANDFVTKPFGTGELLARLRAALRDSLLAVAEDTVVRAGDLCIDLTAHKVTVRDIAIKLSPKEFALLKVLAMHAGKLLTHKYLMQKVWGDAYVEDNQYLRIYIAQLRQKLELDPGRDQFIVNEPGIGYRLEASGVTKGQA</sequence>
<dbReference type="GO" id="GO:0045893">
    <property type="term" value="P:positive regulation of DNA-templated transcription"/>
    <property type="evidence" value="ECO:0007669"/>
    <property type="project" value="UniProtKB-ARBA"/>
</dbReference>
<feature type="DNA-binding region" description="OmpR/PhoB-type" evidence="9">
    <location>
        <begin position="130"/>
        <end position="229"/>
    </location>
</feature>
<dbReference type="GO" id="GO:0000156">
    <property type="term" value="F:phosphorelay response regulator activity"/>
    <property type="evidence" value="ECO:0007669"/>
    <property type="project" value="TreeGrafter"/>
</dbReference>
<keyword evidence="13" id="KW-1185">Reference proteome</keyword>
<evidence type="ECO:0000313" key="13">
    <source>
        <dbReference type="Proteomes" id="UP000006512"/>
    </source>
</evidence>
<accession>F4QMG7</accession>
<dbReference type="Gene3D" id="3.40.50.2300">
    <property type="match status" value="1"/>
</dbReference>
<evidence type="ECO:0000313" key="12">
    <source>
        <dbReference type="EMBL" id="EGF91408.1"/>
    </source>
</evidence>
<dbReference type="SMART" id="SM00448">
    <property type="entry name" value="REC"/>
    <property type="match status" value="1"/>
</dbReference>
<dbReference type="GO" id="GO:0000987">
    <property type="term" value="F:cis-regulatory region sequence-specific DNA binding"/>
    <property type="evidence" value="ECO:0007669"/>
    <property type="project" value="UniProtKB-ARBA"/>
</dbReference>
<dbReference type="PANTHER" id="PTHR48111:SF50">
    <property type="entry name" value="KDP OPERON TRANSCRIPTIONAL REGULATORY PROTEIN KDPE"/>
    <property type="match status" value="1"/>
</dbReference>
<keyword evidence="5" id="KW-0805">Transcription regulation</keyword>
<dbReference type="OrthoDB" id="9802426at2"/>
<reference evidence="13" key="1">
    <citation type="submission" date="2011-03" db="EMBL/GenBank/DDBJ databases">
        <title>Draft genome sequence of Brevundimonas diminuta.</title>
        <authorList>
            <person name="Brown P.J.B."/>
            <person name="Buechlein A."/>
            <person name="Hemmerich C."/>
            <person name="Brun Y.V."/>
        </authorList>
    </citation>
    <scope>NUCLEOTIDE SEQUENCE [LARGE SCALE GENOMIC DNA]</scope>
    <source>
        <strain evidence="13">C19</strain>
    </source>
</reference>
<evidence type="ECO:0000256" key="8">
    <source>
        <dbReference type="PROSITE-ProRule" id="PRU00169"/>
    </source>
</evidence>
<dbReference type="HOGENOM" id="CLU_000445_30_8_5"/>
<feature type="domain" description="Response regulatory" evidence="10">
    <location>
        <begin position="7"/>
        <end position="120"/>
    </location>
</feature>
<name>F4QMG7_9CAUL</name>
<evidence type="ECO:0000259" key="10">
    <source>
        <dbReference type="PROSITE" id="PS50110"/>
    </source>
</evidence>
<dbReference type="InterPro" id="IPR036388">
    <property type="entry name" value="WH-like_DNA-bd_sf"/>
</dbReference>
<dbReference type="EMBL" id="GL883078">
    <property type="protein sequence ID" value="EGF91408.1"/>
    <property type="molecule type" value="Genomic_DNA"/>
</dbReference>
<dbReference type="CDD" id="cd00383">
    <property type="entry name" value="trans_reg_C"/>
    <property type="match status" value="1"/>
</dbReference>
<dbReference type="Pfam" id="PF00072">
    <property type="entry name" value="Response_reg"/>
    <property type="match status" value="1"/>
</dbReference>
<keyword evidence="6 9" id="KW-0238">DNA-binding</keyword>
<dbReference type="RefSeq" id="WP_006273608.1">
    <property type="nucleotide sequence ID" value="NZ_GL883078.1"/>
</dbReference>
<dbReference type="CDD" id="cd17620">
    <property type="entry name" value="REC_OmpR_KdpE-like"/>
    <property type="match status" value="1"/>
</dbReference>
<proteinExistence type="predicted"/>
<dbReference type="Proteomes" id="UP000006512">
    <property type="component" value="Unassembled WGS sequence"/>
</dbReference>
<dbReference type="InterPro" id="IPR011006">
    <property type="entry name" value="CheY-like_superfamily"/>
</dbReference>
<dbReference type="Gene3D" id="6.10.250.690">
    <property type="match status" value="1"/>
</dbReference>
<evidence type="ECO:0000256" key="9">
    <source>
        <dbReference type="PROSITE-ProRule" id="PRU01091"/>
    </source>
</evidence>
<keyword evidence="3 8" id="KW-0597">Phosphoprotein</keyword>
<organism evidence="12 13">
    <name type="scientific">Asticcacaulis biprosthecium C19</name>
    <dbReference type="NCBI Taxonomy" id="715226"/>
    <lineage>
        <taxon>Bacteria</taxon>
        <taxon>Pseudomonadati</taxon>
        <taxon>Pseudomonadota</taxon>
        <taxon>Alphaproteobacteria</taxon>
        <taxon>Caulobacterales</taxon>
        <taxon>Caulobacteraceae</taxon>
        <taxon>Asticcacaulis</taxon>
    </lineage>
</organism>